<dbReference type="EMBL" id="JAPJUH010000002">
    <property type="protein sequence ID" value="MCX3264673.1"/>
    <property type="molecule type" value="Genomic_DNA"/>
</dbReference>
<keyword evidence="5" id="KW-1185">Reference proteome</keyword>
<dbReference type="PANTHER" id="PTHR34220:SF7">
    <property type="entry name" value="SENSOR HISTIDINE KINASE YPDA"/>
    <property type="match status" value="1"/>
</dbReference>
<protein>
    <submittedName>
        <fullName evidence="4">Histidine kinase</fullName>
    </submittedName>
</protein>
<keyword evidence="1" id="KW-0472">Membrane</keyword>
<accession>A0A9X3I9L3</accession>
<dbReference type="GO" id="GO:0016020">
    <property type="term" value="C:membrane"/>
    <property type="evidence" value="ECO:0007669"/>
    <property type="project" value="InterPro"/>
</dbReference>
<dbReference type="SUPFAM" id="SSF55874">
    <property type="entry name" value="ATPase domain of HSP90 chaperone/DNA topoisomerase II/histidine kinase"/>
    <property type="match status" value="1"/>
</dbReference>
<feature type="domain" description="Histidine kinase" evidence="3">
    <location>
        <begin position="450"/>
        <end position="545"/>
    </location>
</feature>
<proteinExistence type="predicted"/>
<dbReference type="Pfam" id="PF02518">
    <property type="entry name" value="HATPase_c"/>
    <property type="match status" value="1"/>
</dbReference>
<dbReference type="SMART" id="SM00387">
    <property type="entry name" value="HATPase_c"/>
    <property type="match status" value="1"/>
</dbReference>
<evidence type="ECO:0000313" key="4">
    <source>
        <dbReference type="EMBL" id="MCX3264673.1"/>
    </source>
</evidence>
<keyword evidence="1" id="KW-0812">Transmembrane</keyword>
<dbReference type="InterPro" id="IPR010559">
    <property type="entry name" value="Sig_transdc_His_kin_internal"/>
</dbReference>
<evidence type="ECO:0000256" key="2">
    <source>
        <dbReference type="SAM" id="SignalP"/>
    </source>
</evidence>
<dbReference type="AlphaFoldDB" id="A0A9X3I9L3"/>
<dbReference type="Gene3D" id="3.30.565.10">
    <property type="entry name" value="Histidine kinase-like ATPase, C-terminal domain"/>
    <property type="match status" value="1"/>
</dbReference>
<dbReference type="InterPro" id="IPR050640">
    <property type="entry name" value="Bact_2-comp_sensor_kinase"/>
</dbReference>
<keyword evidence="4" id="KW-0418">Kinase</keyword>
<reference evidence="4" key="1">
    <citation type="submission" date="2022-11" db="EMBL/GenBank/DDBJ databases">
        <authorList>
            <person name="Graham C."/>
            <person name="Newman J.D."/>
        </authorList>
    </citation>
    <scope>NUCLEOTIDE SEQUENCE</scope>
    <source>
        <strain evidence="4">DSM 19486</strain>
    </source>
</reference>
<dbReference type="InterPro" id="IPR003594">
    <property type="entry name" value="HATPase_dom"/>
</dbReference>
<dbReference type="PROSITE" id="PS50109">
    <property type="entry name" value="HIS_KIN"/>
    <property type="match status" value="1"/>
</dbReference>
<dbReference type="PANTHER" id="PTHR34220">
    <property type="entry name" value="SENSOR HISTIDINE KINASE YPDA"/>
    <property type="match status" value="1"/>
</dbReference>
<dbReference type="Proteomes" id="UP001142592">
    <property type="component" value="Unassembled WGS sequence"/>
</dbReference>
<keyword evidence="4" id="KW-0808">Transferase</keyword>
<dbReference type="RefSeq" id="WP_010600540.1">
    <property type="nucleotide sequence ID" value="NZ_JAPJUH010000002.1"/>
</dbReference>
<organism evidence="4 5">
    <name type="scientific">Pedobacter agri</name>
    <dbReference type="NCBI Taxonomy" id="454586"/>
    <lineage>
        <taxon>Bacteria</taxon>
        <taxon>Pseudomonadati</taxon>
        <taxon>Bacteroidota</taxon>
        <taxon>Sphingobacteriia</taxon>
        <taxon>Sphingobacteriales</taxon>
        <taxon>Sphingobacteriaceae</taxon>
        <taxon>Pedobacter</taxon>
    </lineage>
</organism>
<evidence type="ECO:0000259" key="3">
    <source>
        <dbReference type="PROSITE" id="PS50109"/>
    </source>
</evidence>
<dbReference type="InterPro" id="IPR036890">
    <property type="entry name" value="HATPase_C_sf"/>
</dbReference>
<keyword evidence="1" id="KW-1133">Transmembrane helix</keyword>
<dbReference type="InterPro" id="IPR005467">
    <property type="entry name" value="His_kinase_dom"/>
</dbReference>
<feature type="chain" id="PRO_5040800393" evidence="2">
    <location>
        <begin position="19"/>
        <end position="545"/>
    </location>
</feature>
<comment type="caution">
    <text evidence="4">The sequence shown here is derived from an EMBL/GenBank/DDBJ whole genome shotgun (WGS) entry which is preliminary data.</text>
</comment>
<feature type="transmembrane region" description="Helical" evidence="1">
    <location>
        <begin position="310"/>
        <end position="332"/>
    </location>
</feature>
<feature type="signal peptide" evidence="2">
    <location>
        <begin position="1"/>
        <end position="18"/>
    </location>
</feature>
<dbReference type="Pfam" id="PF06580">
    <property type="entry name" value="His_kinase"/>
    <property type="match status" value="1"/>
</dbReference>
<sequence length="545" mass="62337">MKKLLFSWILILSFQSYAQVRLDTLYNRPFEKGSQYWSYGMSSKYTFTFTVDNETKNVSSIIADPLSARRSVIYLDRAKNISLMCWIYAKSLDNFRYTILENDSVILAKDVIPRTVSKNKNSYYIDFGRFNIVDKTISIVFYEKNKSESDYKFAFYNKDVKPVDLLSAQVIEVFKNPEIKNFKNKEGKFVRREVTTGKVLTLNNGSILFSKNLSYVEIKIKPVENVFLYKVLLQRINNSSEVISKLVQPSWNYDSEGNMVAKLDIDNLSKEGKYELEIIPAIGFRRLTSNKAKKIIFDVSTEKLFSTKQLITSALLFSLIVGAITGGLAVYVKNKQIKEKVAEQAKQKEVAQLKLNSVRSQLNPHFLFNALAGIQNLMNKNEIDNANRYLSKFARLTRNVLDSKELISLTEEKTLLDDYLQMEQLRFGFQYKINASTDLDKENIEIPAMLLQPFVENAVKHGIAEKSNDGEITVTFEKQVSNLVLKISDNGKGFDTTQTYNGLGLALSKNRISLLNTIYKETPFILDIQSDTNGTTVTITLTQWL</sequence>
<dbReference type="GO" id="GO:0000155">
    <property type="term" value="F:phosphorelay sensor kinase activity"/>
    <property type="evidence" value="ECO:0007669"/>
    <property type="project" value="InterPro"/>
</dbReference>
<name>A0A9X3I9L3_9SPHI</name>
<gene>
    <name evidence="4" type="ORF">OQZ29_07945</name>
</gene>
<evidence type="ECO:0000313" key="5">
    <source>
        <dbReference type="Proteomes" id="UP001142592"/>
    </source>
</evidence>
<evidence type="ECO:0000256" key="1">
    <source>
        <dbReference type="SAM" id="Phobius"/>
    </source>
</evidence>
<keyword evidence="2" id="KW-0732">Signal</keyword>